<dbReference type="PROSITE" id="PS50190">
    <property type="entry name" value="SEC7"/>
    <property type="match status" value="1"/>
</dbReference>
<dbReference type="InterPro" id="IPR000904">
    <property type="entry name" value="Sec7_dom"/>
</dbReference>
<dbReference type="InParanoid" id="A2DGN9"/>
<dbReference type="SMART" id="SM00222">
    <property type="entry name" value="Sec7"/>
    <property type="match status" value="1"/>
</dbReference>
<organism evidence="2 3">
    <name type="scientific">Trichomonas vaginalis (strain ATCC PRA-98 / G3)</name>
    <dbReference type="NCBI Taxonomy" id="412133"/>
    <lineage>
        <taxon>Eukaryota</taxon>
        <taxon>Metamonada</taxon>
        <taxon>Parabasalia</taxon>
        <taxon>Trichomonadida</taxon>
        <taxon>Trichomonadidae</taxon>
        <taxon>Trichomonas</taxon>
    </lineage>
</organism>
<dbReference type="GO" id="GO:0005085">
    <property type="term" value="F:guanyl-nucleotide exchange factor activity"/>
    <property type="evidence" value="ECO:0007669"/>
    <property type="project" value="InterPro"/>
</dbReference>
<dbReference type="OrthoDB" id="10265515at2759"/>
<evidence type="ECO:0000313" key="3">
    <source>
        <dbReference type="Proteomes" id="UP000001542"/>
    </source>
</evidence>
<dbReference type="InterPro" id="IPR023394">
    <property type="entry name" value="Sec7_C_sf"/>
</dbReference>
<reference evidence="2" key="2">
    <citation type="journal article" date="2007" name="Science">
        <title>Draft genome sequence of the sexually transmitted pathogen Trichomonas vaginalis.</title>
        <authorList>
            <person name="Carlton J.M."/>
            <person name="Hirt R.P."/>
            <person name="Silva J.C."/>
            <person name="Delcher A.L."/>
            <person name="Schatz M."/>
            <person name="Zhao Q."/>
            <person name="Wortman J.R."/>
            <person name="Bidwell S.L."/>
            <person name="Alsmark U.C.M."/>
            <person name="Besteiro S."/>
            <person name="Sicheritz-Ponten T."/>
            <person name="Noel C.J."/>
            <person name="Dacks J.B."/>
            <person name="Foster P.G."/>
            <person name="Simillion C."/>
            <person name="Van de Peer Y."/>
            <person name="Miranda-Saavedra D."/>
            <person name="Barton G.J."/>
            <person name="Westrop G.D."/>
            <person name="Mueller S."/>
            <person name="Dessi D."/>
            <person name="Fiori P.L."/>
            <person name="Ren Q."/>
            <person name="Paulsen I."/>
            <person name="Zhang H."/>
            <person name="Bastida-Corcuera F.D."/>
            <person name="Simoes-Barbosa A."/>
            <person name="Brown M.T."/>
            <person name="Hayes R.D."/>
            <person name="Mukherjee M."/>
            <person name="Okumura C.Y."/>
            <person name="Schneider R."/>
            <person name="Smith A.J."/>
            <person name="Vanacova S."/>
            <person name="Villalvazo M."/>
            <person name="Haas B.J."/>
            <person name="Pertea M."/>
            <person name="Feldblyum T.V."/>
            <person name="Utterback T.R."/>
            <person name="Shu C.L."/>
            <person name="Osoegawa K."/>
            <person name="de Jong P.J."/>
            <person name="Hrdy I."/>
            <person name="Horvathova L."/>
            <person name="Zubacova Z."/>
            <person name="Dolezal P."/>
            <person name="Malik S.B."/>
            <person name="Logsdon J.M. Jr."/>
            <person name="Henze K."/>
            <person name="Gupta A."/>
            <person name="Wang C.C."/>
            <person name="Dunne R.L."/>
            <person name="Upcroft J.A."/>
            <person name="Upcroft P."/>
            <person name="White O."/>
            <person name="Salzberg S.L."/>
            <person name="Tang P."/>
            <person name="Chiu C.-H."/>
            <person name="Lee Y.-S."/>
            <person name="Embley T.M."/>
            <person name="Coombs G.H."/>
            <person name="Mottram J.C."/>
            <person name="Tachezy J."/>
            <person name="Fraser-Liggett C.M."/>
            <person name="Johnson P.J."/>
        </authorList>
    </citation>
    <scope>NUCLEOTIDE SEQUENCE [LARGE SCALE GENOMIC DNA]</scope>
    <source>
        <strain evidence="2">G3</strain>
    </source>
</reference>
<name>A2DGN9_TRIV3</name>
<evidence type="ECO:0000313" key="2">
    <source>
        <dbReference type="EMBL" id="EAY20426.1"/>
    </source>
</evidence>
<gene>
    <name evidence="2" type="ORF">TVAG_110380</name>
</gene>
<dbReference type="VEuPathDB" id="TrichDB:TVAG_110380"/>
<dbReference type="Pfam" id="PF01369">
    <property type="entry name" value="Sec7"/>
    <property type="match status" value="1"/>
</dbReference>
<dbReference type="Gene3D" id="2.30.29.30">
    <property type="entry name" value="Pleckstrin-homology domain (PH domain)/Phosphotyrosine-binding domain (PTB)"/>
    <property type="match status" value="1"/>
</dbReference>
<dbReference type="SMR" id="A2DGN9"/>
<keyword evidence="3" id="KW-1185">Reference proteome</keyword>
<dbReference type="SUPFAM" id="SSF50729">
    <property type="entry name" value="PH domain-like"/>
    <property type="match status" value="1"/>
</dbReference>
<accession>A2DGN9</accession>
<dbReference type="RefSeq" id="XP_001581412.1">
    <property type="nucleotide sequence ID" value="XM_001581362.1"/>
</dbReference>
<evidence type="ECO:0000259" key="1">
    <source>
        <dbReference type="PROSITE" id="PS50190"/>
    </source>
</evidence>
<dbReference type="GO" id="GO:0032012">
    <property type="term" value="P:regulation of ARF protein signal transduction"/>
    <property type="evidence" value="ECO:0007669"/>
    <property type="project" value="InterPro"/>
</dbReference>
<protein>
    <recommendedName>
        <fullName evidence="1">SEC7 domain-containing protein</fullName>
    </recommendedName>
</protein>
<dbReference type="KEGG" id="tva:5465963"/>
<dbReference type="eggNOG" id="KOG0930">
    <property type="taxonomic scope" value="Eukaryota"/>
</dbReference>
<feature type="domain" description="SEC7" evidence="1">
    <location>
        <begin position="36"/>
        <end position="205"/>
    </location>
</feature>
<dbReference type="Gene3D" id="1.10.1000.11">
    <property type="entry name" value="Arf Nucleotide-binding Site Opener,domain 2"/>
    <property type="match status" value="1"/>
</dbReference>
<dbReference type="Proteomes" id="UP000001542">
    <property type="component" value="Unassembled WGS sequence"/>
</dbReference>
<sequence>MSESSEAEIQSWNGGVPEVEEELIPIDIPKFKHLKGFASNFNKNPLEMVKKSIEVNNNLDDASALGPFLFYNEGVSPIAMTKLVFGPDFPFDVRTFLFYFFSSISHEYTILSKSTYYCLSRIAFPDNPQQIQIIFDCFASAYCTCNPEYNYDLASVIAMAKTLLIASGYNIPNGKLPLPRFLDLCKYSNIPDNHKMKLYDEINKKPIPIFFTFTHFSSPPEYEKKGMLKKIGGLFKTKKDRCFAIDGFVLKYYNNNTMRDLIGELDIPGTISSFIPATKKEPDYLLIRRKDGGSLGYKISKEGVRKKSNHDDYIAYAEKEDILSWANTLNLISFWQLFIDTLQ</sequence>
<dbReference type="EMBL" id="DS113198">
    <property type="protein sequence ID" value="EAY20426.1"/>
    <property type="molecule type" value="Genomic_DNA"/>
</dbReference>
<dbReference type="InterPro" id="IPR011993">
    <property type="entry name" value="PH-like_dom_sf"/>
</dbReference>
<dbReference type="InterPro" id="IPR035999">
    <property type="entry name" value="Sec7_dom_sf"/>
</dbReference>
<dbReference type="VEuPathDB" id="TrichDB:TVAGG3_0997680"/>
<dbReference type="AlphaFoldDB" id="A2DGN9"/>
<proteinExistence type="predicted"/>
<dbReference type="SUPFAM" id="SSF48425">
    <property type="entry name" value="Sec7 domain"/>
    <property type="match status" value="1"/>
</dbReference>
<reference evidence="2" key="1">
    <citation type="submission" date="2006-10" db="EMBL/GenBank/DDBJ databases">
        <authorList>
            <person name="Amadeo P."/>
            <person name="Zhao Q."/>
            <person name="Wortman J."/>
            <person name="Fraser-Liggett C."/>
            <person name="Carlton J."/>
        </authorList>
    </citation>
    <scope>NUCLEOTIDE SEQUENCE</scope>
    <source>
        <strain evidence="2">G3</strain>
    </source>
</reference>
<dbReference type="STRING" id="5722.A2DGN9"/>